<dbReference type="RefSeq" id="WP_184693199.1">
    <property type="nucleotide sequence ID" value="NZ_JACHJN010000006.1"/>
</dbReference>
<accession>A0A841CP37</accession>
<evidence type="ECO:0000313" key="2">
    <source>
        <dbReference type="Proteomes" id="UP000547510"/>
    </source>
</evidence>
<keyword evidence="2" id="KW-1185">Reference proteome</keyword>
<reference evidence="1 2" key="1">
    <citation type="submission" date="2020-08" db="EMBL/GenBank/DDBJ databases">
        <title>Genomic Encyclopedia of Type Strains, Phase III (KMG-III): the genomes of soil and plant-associated and newly described type strains.</title>
        <authorList>
            <person name="Whitman W."/>
        </authorList>
    </citation>
    <scope>NUCLEOTIDE SEQUENCE [LARGE SCALE GENOMIC DNA]</scope>
    <source>
        <strain evidence="1 2">CECT 8640</strain>
    </source>
</reference>
<name>A0A841CP37_9PSEU</name>
<organism evidence="1 2">
    <name type="scientific">Saccharothrix tamanrassetensis</name>
    <dbReference type="NCBI Taxonomy" id="1051531"/>
    <lineage>
        <taxon>Bacteria</taxon>
        <taxon>Bacillati</taxon>
        <taxon>Actinomycetota</taxon>
        <taxon>Actinomycetes</taxon>
        <taxon>Pseudonocardiales</taxon>
        <taxon>Pseudonocardiaceae</taxon>
        <taxon>Saccharothrix</taxon>
    </lineage>
</organism>
<protein>
    <submittedName>
        <fullName evidence="1">Uncharacterized protein</fullName>
    </submittedName>
</protein>
<dbReference type="EMBL" id="JACHJN010000006">
    <property type="protein sequence ID" value="MBB5957837.1"/>
    <property type="molecule type" value="Genomic_DNA"/>
</dbReference>
<gene>
    <name evidence="1" type="ORF">FHS29_004432</name>
</gene>
<comment type="caution">
    <text evidence="1">The sequence shown here is derived from an EMBL/GenBank/DDBJ whole genome shotgun (WGS) entry which is preliminary data.</text>
</comment>
<evidence type="ECO:0000313" key="1">
    <source>
        <dbReference type="EMBL" id="MBB5957837.1"/>
    </source>
</evidence>
<dbReference type="AlphaFoldDB" id="A0A841CP37"/>
<dbReference type="Proteomes" id="UP000547510">
    <property type="component" value="Unassembled WGS sequence"/>
</dbReference>
<proteinExistence type="predicted"/>
<sequence>MSKIDATLLPTLGDGDPLIASSASAAQGPTAVPEGPCRVAKLVARSAAQTDINQAGGGRIEE</sequence>